<dbReference type="EMBL" id="CCYA01000204">
    <property type="protein sequence ID" value="CEH13146.1"/>
    <property type="molecule type" value="Genomic_DNA"/>
</dbReference>
<accession>A0A0N7L993</accession>
<evidence type="ECO:0000313" key="3">
    <source>
        <dbReference type="EMBL" id="CEH13146.1"/>
    </source>
</evidence>
<feature type="compositionally biased region" description="Polar residues" evidence="1">
    <location>
        <begin position="300"/>
        <end position="315"/>
    </location>
</feature>
<keyword evidence="4" id="KW-1185">Reference proteome</keyword>
<evidence type="ECO:0000313" key="4">
    <source>
        <dbReference type="Proteomes" id="UP000054845"/>
    </source>
</evidence>
<organism evidence="3 4">
    <name type="scientific">Ceraceosorus bombacis</name>
    <dbReference type="NCBI Taxonomy" id="401625"/>
    <lineage>
        <taxon>Eukaryota</taxon>
        <taxon>Fungi</taxon>
        <taxon>Dikarya</taxon>
        <taxon>Basidiomycota</taxon>
        <taxon>Ustilaginomycotina</taxon>
        <taxon>Exobasidiomycetes</taxon>
        <taxon>Ceraceosorales</taxon>
        <taxon>Ceraceosoraceae</taxon>
        <taxon>Ceraceosorus</taxon>
    </lineage>
</organism>
<reference evidence="3 4" key="1">
    <citation type="submission" date="2014-09" db="EMBL/GenBank/DDBJ databases">
        <authorList>
            <person name="Magalhaes I.L.F."/>
            <person name="Oliveira U."/>
            <person name="Santos F.R."/>
            <person name="Vidigal T.H.D.A."/>
            <person name="Brescovit A.D."/>
            <person name="Santos A.J."/>
        </authorList>
    </citation>
    <scope>NUCLEOTIDE SEQUENCE [LARGE SCALE GENOMIC DNA]</scope>
</reference>
<proteinExistence type="predicted"/>
<dbReference type="Proteomes" id="UP000054845">
    <property type="component" value="Unassembled WGS sequence"/>
</dbReference>
<feature type="chain" id="PRO_5006015193" description="Cell wall galactomannoprotein" evidence="2">
    <location>
        <begin position="21"/>
        <end position="323"/>
    </location>
</feature>
<feature type="region of interest" description="Disordered" evidence="1">
    <location>
        <begin position="234"/>
        <end position="323"/>
    </location>
</feature>
<dbReference type="AlphaFoldDB" id="A0A0N7L993"/>
<evidence type="ECO:0000256" key="1">
    <source>
        <dbReference type="SAM" id="MobiDB-lite"/>
    </source>
</evidence>
<feature type="signal peptide" evidence="2">
    <location>
        <begin position="1"/>
        <end position="20"/>
    </location>
</feature>
<evidence type="ECO:0008006" key="5">
    <source>
        <dbReference type="Google" id="ProtNLM"/>
    </source>
</evidence>
<protein>
    <recommendedName>
        <fullName evidence="5">Cell wall galactomannoprotein</fullName>
    </recommendedName>
</protein>
<name>A0A0N7L993_9BASI</name>
<keyword evidence="2" id="KW-0732">Signal</keyword>
<sequence length="323" mass="34242">MRFAAAIFISLAVVLSSVSALPLPLGEAAPGSIAARDNDGPNVGSQAFALTVDSVNQQLDTFAAGFQQFLAGDLEQGETLKLLLNDLTDSIHAGADALSNPAVHIEGKEVQGVQALLNHAESTVNATIESLIEAQYALLMVGAGKYIYKSLPALGRAFESFKDLSSIQSYSTEHSQADFSAEVHKKLDRIVGWINVGLNAFGRERISAAWIEEKGIAPCDQYTDKGVVCKPKEEHLESQEVPEEQSQTQSHGLGPDGQPLQLESDPTTKDGQPVAAPTKANDAQPESKSNGADQPPPQTLEPSPQEQPSRLTQAGNDGAVPPK</sequence>
<dbReference type="OrthoDB" id="10315304at2759"/>
<evidence type="ECO:0000256" key="2">
    <source>
        <dbReference type="SAM" id="SignalP"/>
    </source>
</evidence>